<protein>
    <submittedName>
        <fullName evidence="2">Uncharacterized protein</fullName>
    </submittedName>
</protein>
<evidence type="ECO:0000313" key="2">
    <source>
        <dbReference type="EMBL" id="KAK1598654.1"/>
    </source>
</evidence>
<dbReference type="RefSeq" id="XP_060419331.1">
    <property type="nucleotide sequence ID" value="XM_060563125.1"/>
</dbReference>
<evidence type="ECO:0000313" key="3">
    <source>
        <dbReference type="Proteomes" id="UP001230504"/>
    </source>
</evidence>
<feature type="chain" id="PRO_5041955896" evidence="1">
    <location>
        <begin position="19"/>
        <end position="80"/>
    </location>
</feature>
<organism evidence="2 3">
    <name type="scientific">Colletotrichum navitas</name>
    <dbReference type="NCBI Taxonomy" id="681940"/>
    <lineage>
        <taxon>Eukaryota</taxon>
        <taxon>Fungi</taxon>
        <taxon>Dikarya</taxon>
        <taxon>Ascomycota</taxon>
        <taxon>Pezizomycotina</taxon>
        <taxon>Sordariomycetes</taxon>
        <taxon>Hypocreomycetidae</taxon>
        <taxon>Glomerellales</taxon>
        <taxon>Glomerellaceae</taxon>
        <taxon>Colletotrichum</taxon>
        <taxon>Colletotrichum graminicola species complex</taxon>
    </lineage>
</organism>
<dbReference type="AlphaFoldDB" id="A0AAD8VA33"/>
<accession>A0AAD8VA33</accession>
<keyword evidence="3" id="KW-1185">Reference proteome</keyword>
<comment type="caution">
    <text evidence="2">The sequence shown here is derived from an EMBL/GenBank/DDBJ whole genome shotgun (WGS) entry which is preliminary data.</text>
</comment>
<dbReference type="Proteomes" id="UP001230504">
    <property type="component" value="Unassembled WGS sequence"/>
</dbReference>
<name>A0AAD8VA33_9PEZI</name>
<dbReference type="GeneID" id="85447365"/>
<evidence type="ECO:0000256" key="1">
    <source>
        <dbReference type="SAM" id="SignalP"/>
    </source>
</evidence>
<sequence>MKFSLAIIATAMVAAVSAAPSTTPPLEVRQQCLPWSTPCERHEQCCDGRCTFGSVPPSNPGFPARCGNQDWYPGGQPWPN</sequence>
<dbReference type="EMBL" id="JAHLJV010000004">
    <property type="protein sequence ID" value="KAK1598654.1"/>
    <property type="molecule type" value="Genomic_DNA"/>
</dbReference>
<feature type="signal peptide" evidence="1">
    <location>
        <begin position="1"/>
        <end position="18"/>
    </location>
</feature>
<proteinExistence type="predicted"/>
<gene>
    <name evidence="2" type="ORF">LY79DRAFT_665811</name>
</gene>
<reference evidence="2" key="1">
    <citation type="submission" date="2021-06" db="EMBL/GenBank/DDBJ databases">
        <title>Comparative genomics, transcriptomics and evolutionary studies reveal genomic signatures of adaptation to plant cell wall in hemibiotrophic fungi.</title>
        <authorList>
            <consortium name="DOE Joint Genome Institute"/>
            <person name="Baroncelli R."/>
            <person name="Diaz J.F."/>
            <person name="Benocci T."/>
            <person name="Peng M."/>
            <person name="Battaglia E."/>
            <person name="Haridas S."/>
            <person name="Andreopoulos W."/>
            <person name="Labutti K."/>
            <person name="Pangilinan J."/>
            <person name="Floch G.L."/>
            <person name="Makela M.R."/>
            <person name="Henrissat B."/>
            <person name="Grigoriev I.V."/>
            <person name="Crouch J.A."/>
            <person name="De Vries R.P."/>
            <person name="Sukno S.A."/>
            <person name="Thon M.R."/>
        </authorList>
    </citation>
    <scope>NUCLEOTIDE SEQUENCE</scope>
    <source>
        <strain evidence="2">CBS 125086</strain>
    </source>
</reference>
<keyword evidence="1" id="KW-0732">Signal</keyword>